<dbReference type="EMBL" id="VIGC01000022">
    <property type="protein sequence ID" value="TQE94599.1"/>
    <property type="molecule type" value="Genomic_DNA"/>
</dbReference>
<dbReference type="CDD" id="cd03257">
    <property type="entry name" value="ABC_NikE_OppD_transporters"/>
    <property type="match status" value="1"/>
</dbReference>
<evidence type="ECO:0000256" key="3">
    <source>
        <dbReference type="ARBA" id="ARBA00022741"/>
    </source>
</evidence>
<proteinExistence type="inferred from homology"/>
<dbReference type="OrthoDB" id="9802264at2"/>
<dbReference type="InterPro" id="IPR027417">
    <property type="entry name" value="P-loop_NTPase"/>
</dbReference>
<organism evidence="6 7">
    <name type="scientific">Litorilinea aerophila</name>
    <dbReference type="NCBI Taxonomy" id="1204385"/>
    <lineage>
        <taxon>Bacteria</taxon>
        <taxon>Bacillati</taxon>
        <taxon>Chloroflexota</taxon>
        <taxon>Caldilineae</taxon>
        <taxon>Caldilineales</taxon>
        <taxon>Caldilineaceae</taxon>
        <taxon>Litorilinea</taxon>
    </lineage>
</organism>
<protein>
    <submittedName>
        <fullName evidence="6">ABC transporter ATP-binding protein</fullName>
    </submittedName>
</protein>
<accession>A0A540VCU0</accession>
<dbReference type="RefSeq" id="WP_141611170.1">
    <property type="nucleotide sequence ID" value="NZ_VIGC02000022.1"/>
</dbReference>
<keyword evidence="7" id="KW-1185">Reference proteome</keyword>
<dbReference type="PANTHER" id="PTHR43067:SF2">
    <property type="entry name" value="OLIGOPEPTIDE ABC TRANSPORTER, ATP-BINDING PROTEIN"/>
    <property type="match status" value="1"/>
</dbReference>
<dbReference type="InterPro" id="IPR003439">
    <property type="entry name" value="ABC_transporter-like_ATP-bd"/>
</dbReference>
<dbReference type="GO" id="GO:0005524">
    <property type="term" value="F:ATP binding"/>
    <property type="evidence" value="ECO:0007669"/>
    <property type="project" value="UniProtKB-KW"/>
</dbReference>
<evidence type="ECO:0000256" key="2">
    <source>
        <dbReference type="ARBA" id="ARBA00022448"/>
    </source>
</evidence>
<dbReference type="InterPro" id="IPR003593">
    <property type="entry name" value="AAA+_ATPase"/>
</dbReference>
<name>A0A540VCU0_9CHLR</name>
<dbReference type="Pfam" id="PF00005">
    <property type="entry name" value="ABC_tran"/>
    <property type="match status" value="1"/>
</dbReference>
<dbReference type="InterPro" id="IPR013563">
    <property type="entry name" value="Oligopep_ABC_C"/>
</dbReference>
<dbReference type="PROSITE" id="PS50893">
    <property type="entry name" value="ABC_TRANSPORTER_2"/>
    <property type="match status" value="1"/>
</dbReference>
<reference evidence="6 7" key="1">
    <citation type="submission" date="2019-06" db="EMBL/GenBank/DDBJ databases">
        <title>Genome sequence of Litorilinea aerophila BAA-2444.</title>
        <authorList>
            <person name="Maclea K.S."/>
            <person name="Maurais E.G."/>
            <person name="Iannazzi L.C."/>
        </authorList>
    </citation>
    <scope>NUCLEOTIDE SEQUENCE [LARGE SCALE GENOMIC DNA]</scope>
    <source>
        <strain evidence="6 7">ATCC BAA-2444</strain>
    </source>
</reference>
<feature type="domain" description="ABC transporter" evidence="5">
    <location>
        <begin position="15"/>
        <end position="266"/>
    </location>
</feature>
<dbReference type="Gene3D" id="3.40.50.300">
    <property type="entry name" value="P-loop containing nucleotide triphosphate hydrolases"/>
    <property type="match status" value="1"/>
</dbReference>
<keyword evidence="3" id="KW-0547">Nucleotide-binding</keyword>
<comment type="similarity">
    <text evidence="1">Belongs to the ABC transporter superfamily.</text>
</comment>
<evidence type="ECO:0000313" key="6">
    <source>
        <dbReference type="EMBL" id="TQE94599.1"/>
    </source>
</evidence>
<dbReference type="GO" id="GO:0015833">
    <property type="term" value="P:peptide transport"/>
    <property type="evidence" value="ECO:0007669"/>
    <property type="project" value="InterPro"/>
</dbReference>
<keyword evidence="2" id="KW-0813">Transport</keyword>
<evidence type="ECO:0000259" key="5">
    <source>
        <dbReference type="PROSITE" id="PS50893"/>
    </source>
</evidence>
<gene>
    <name evidence="6" type="ORF">FKZ61_16085</name>
</gene>
<dbReference type="PROSITE" id="PS00211">
    <property type="entry name" value="ABC_TRANSPORTER_1"/>
    <property type="match status" value="1"/>
</dbReference>
<evidence type="ECO:0000256" key="1">
    <source>
        <dbReference type="ARBA" id="ARBA00005417"/>
    </source>
</evidence>
<dbReference type="InParanoid" id="A0A540VCU0"/>
<dbReference type="FunFam" id="3.40.50.300:FF:000016">
    <property type="entry name" value="Oligopeptide ABC transporter ATP-binding component"/>
    <property type="match status" value="1"/>
</dbReference>
<dbReference type="AlphaFoldDB" id="A0A540VCU0"/>
<dbReference type="NCBIfam" id="TIGR01727">
    <property type="entry name" value="oligo_HPY"/>
    <property type="match status" value="1"/>
</dbReference>
<evidence type="ECO:0000256" key="4">
    <source>
        <dbReference type="ARBA" id="ARBA00022840"/>
    </source>
</evidence>
<comment type="caution">
    <text evidence="6">The sequence shown here is derived from an EMBL/GenBank/DDBJ whole genome shotgun (WGS) entry which is preliminary data.</text>
</comment>
<dbReference type="GO" id="GO:0016887">
    <property type="term" value="F:ATP hydrolysis activity"/>
    <property type="evidence" value="ECO:0007669"/>
    <property type="project" value="InterPro"/>
</dbReference>
<dbReference type="Proteomes" id="UP000317371">
    <property type="component" value="Unassembled WGS sequence"/>
</dbReference>
<keyword evidence="4 6" id="KW-0067">ATP-binding</keyword>
<evidence type="ECO:0000313" key="7">
    <source>
        <dbReference type="Proteomes" id="UP000317371"/>
    </source>
</evidence>
<dbReference type="SMART" id="SM00382">
    <property type="entry name" value="AAA"/>
    <property type="match status" value="1"/>
</dbReference>
<dbReference type="Pfam" id="PF08352">
    <property type="entry name" value="oligo_HPY"/>
    <property type="match status" value="1"/>
</dbReference>
<dbReference type="PANTHER" id="PTHR43067">
    <property type="entry name" value="OLIGOPEPTIDE/DIPEPTIDE ABC TRANSPORTER, ATPASE SUBUNIT"/>
    <property type="match status" value="1"/>
</dbReference>
<dbReference type="InterPro" id="IPR017871">
    <property type="entry name" value="ABC_transporter-like_CS"/>
</dbReference>
<dbReference type="SUPFAM" id="SSF52540">
    <property type="entry name" value="P-loop containing nucleoside triphosphate hydrolases"/>
    <property type="match status" value="1"/>
</dbReference>
<sequence length="346" mass="38827">MQATVESNIVEVNNLRAYYITKAYGVARTVQAVDGISLAIKRGEVYGIAGESGCGKSTLMRVMLAAHQPPLTVVEGSVTYRFDDEEISALSLTPEELREIRWKQVSYVPQGSMHVLNPVRRIRDTFHDFISAHQFVSKQEALEMTRAYLAELGLPEKVLAAYPHQLSGGMRQRVTIALATILWPKLTFADEPTTALDVLVQRGVIQLLKEIQQEKKNTLVVVTHDMGVHANLADRIAVLYAGKLIEEADTRTIFKRPQHPYTQYLIQSLPKIEDKTERVSIPGRPPALDNPPSGCRFHPRCPYAMPICKKEAPPLIESERGHRVACFLVSEEQENVPERYREFAAG</sequence>